<name>A0A438ZE22_HELPX</name>
<keyword evidence="1" id="KW-1133">Transmembrane helix</keyword>
<protein>
    <submittedName>
        <fullName evidence="2">Uncharacterized protein</fullName>
    </submittedName>
</protein>
<dbReference type="EMBL" id="RJIC01000015">
    <property type="protein sequence ID" value="RVZ62172.1"/>
    <property type="molecule type" value="Genomic_DNA"/>
</dbReference>
<reference evidence="2 3" key="1">
    <citation type="submission" date="2018-10" db="EMBL/GenBank/DDBJ databases">
        <title>Genetic determinants and prediction of antibiotic resistance phenotypes in Helicobacter pylori.</title>
        <authorList>
            <person name="Wagner K."/>
        </authorList>
    </citation>
    <scope>NUCLEOTIDE SEQUENCE [LARGE SCALE GENOMIC DNA]</scope>
    <source>
        <strain evidence="2 3">ZH117</strain>
    </source>
</reference>
<proteinExistence type="predicted"/>
<dbReference type="RefSeq" id="WP_127980904.1">
    <property type="nucleotide sequence ID" value="NZ_RJIC01000015.1"/>
</dbReference>
<gene>
    <name evidence="2" type="ORF">EC574_07415</name>
</gene>
<evidence type="ECO:0000256" key="1">
    <source>
        <dbReference type="SAM" id="Phobius"/>
    </source>
</evidence>
<evidence type="ECO:0000313" key="2">
    <source>
        <dbReference type="EMBL" id="RVZ62172.1"/>
    </source>
</evidence>
<dbReference type="Proteomes" id="UP000288704">
    <property type="component" value="Unassembled WGS sequence"/>
</dbReference>
<keyword evidence="1" id="KW-0472">Membrane</keyword>
<accession>A0A438ZE22</accession>
<organism evidence="2 3">
    <name type="scientific">Helicobacter pylori</name>
    <name type="common">Campylobacter pylori</name>
    <dbReference type="NCBI Taxonomy" id="210"/>
    <lineage>
        <taxon>Bacteria</taxon>
        <taxon>Pseudomonadati</taxon>
        <taxon>Campylobacterota</taxon>
        <taxon>Epsilonproteobacteria</taxon>
        <taxon>Campylobacterales</taxon>
        <taxon>Helicobacteraceae</taxon>
        <taxon>Helicobacter</taxon>
    </lineage>
</organism>
<sequence length="108" mass="12541">MSHYLIFKVFKGVMPYIIIVFLLAFSASLKTKLALANERLTTNQAHLIKQNEVIKTLELESQQYKTNKLLETTKIKDKYHKIILKDNTCESKIQGYEVLINAFKKHSP</sequence>
<feature type="transmembrane region" description="Helical" evidence="1">
    <location>
        <begin position="12"/>
        <end position="29"/>
    </location>
</feature>
<keyword evidence="1" id="KW-0812">Transmembrane</keyword>
<dbReference type="AlphaFoldDB" id="A0A438ZE22"/>
<comment type="caution">
    <text evidence="2">The sequence shown here is derived from an EMBL/GenBank/DDBJ whole genome shotgun (WGS) entry which is preliminary data.</text>
</comment>
<evidence type="ECO:0000313" key="3">
    <source>
        <dbReference type="Proteomes" id="UP000288704"/>
    </source>
</evidence>